<dbReference type="PANTHER" id="PTHR32071">
    <property type="entry name" value="TRANSCRIPTIONAL REGULATORY PROTEIN"/>
    <property type="match status" value="1"/>
</dbReference>
<organism evidence="7 8">
    <name type="scientific">Halanaerobium hydrogeniformans</name>
    <name type="common">Halanaerobium sp. (strain sapolanicus)</name>
    <dbReference type="NCBI Taxonomy" id="656519"/>
    <lineage>
        <taxon>Bacteria</taxon>
        <taxon>Bacillati</taxon>
        <taxon>Bacillota</taxon>
        <taxon>Clostridia</taxon>
        <taxon>Halanaerobiales</taxon>
        <taxon>Halanaerobiaceae</taxon>
        <taxon>Halanaerobium</taxon>
    </lineage>
</organism>
<reference evidence="7 8" key="2">
    <citation type="journal article" date="2011" name="J. Bacteriol.">
        <title>Complete Genome Sequence of the Haloalkaliphilic, Hydrogen Producing Halanaerobium hydrogenoformans.</title>
        <authorList>
            <person name="Brown S.D."/>
            <person name="Begemann M.B."/>
            <person name="Mormile M.R."/>
            <person name="Wall J.D."/>
            <person name="Han C.S."/>
            <person name="Goodwin L.A."/>
            <person name="Pitluck S."/>
            <person name="Land M.L."/>
            <person name="Hauser L.J."/>
            <person name="Elias D.A."/>
        </authorList>
    </citation>
    <scope>NUCLEOTIDE SEQUENCE [LARGE SCALE GENOMIC DNA]</scope>
    <source>
        <strain evidence="8">sapolanicus</strain>
    </source>
</reference>
<reference evidence="7 8" key="1">
    <citation type="submission" date="2010-11" db="EMBL/GenBank/DDBJ databases">
        <title>Complete sequence of Halanaerobium sp. sapolanicus.</title>
        <authorList>
            <consortium name="US DOE Joint Genome Institute"/>
            <person name="Lucas S."/>
            <person name="Copeland A."/>
            <person name="Lapidus A."/>
            <person name="Cheng J.-F."/>
            <person name="Bruce D."/>
            <person name="Goodwin L."/>
            <person name="Pitluck S."/>
            <person name="Davenport K."/>
            <person name="Detter J.C."/>
            <person name="Han C."/>
            <person name="Tapia R."/>
            <person name="Land M."/>
            <person name="Hauser L."/>
            <person name="Jeffries C."/>
            <person name="Kyrpides N."/>
            <person name="Ivanova N."/>
            <person name="Mikhailova N."/>
            <person name="Begemann M.B."/>
            <person name="Mormile M.R."/>
            <person name="Wall J.D."/>
            <person name="Elias D.A."/>
            <person name="Woyke T."/>
        </authorList>
    </citation>
    <scope>NUCLEOTIDE SEQUENCE [LARGE SCALE GENOMIC DNA]</scope>
    <source>
        <strain evidence="8">sapolanicus</strain>
    </source>
</reference>
<keyword evidence="3" id="KW-0805">Transcription regulation</keyword>
<dbReference type="InterPro" id="IPR029016">
    <property type="entry name" value="GAF-like_dom_sf"/>
</dbReference>
<keyword evidence="4" id="KW-0238">DNA-binding</keyword>
<dbReference type="InterPro" id="IPR025944">
    <property type="entry name" value="Sigma_54_int_dom_CS"/>
</dbReference>
<evidence type="ECO:0000256" key="4">
    <source>
        <dbReference type="ARBA" id="ARBA00023125"/>
    </source>
</evidence>
<keyword evidence="2" id="KW-0067">ATP-binding</keyword>
<gene>
    <name evidence="7" type="ordered locus">Halsa_0721</name>
</gene>
<keyword evidence="1" id="KW-0547">Nucleotide-binding</keyword>
<dbReference type="CDD" id="cd00009">
    <property type="entry name" value="AAA"/>
    <property type="match status" value="1"/>
</dbReference>
<dbReference type="OrthoDB" id="9803970at2"/>
<dbReference type="PRINTS" id="PR01590">
    <property type="entry name" value="HTHFIS"/>
</dbReference>
<keyword evidence="8" id="KW-1185">Reference proteome</keyword>
<dbReference type="Pfam" id="PF00158">
    <property type="entry name" value="Sigma54_activat"/>
    <property type="match status" value="1"/>
</dbReference>
<dbReference type="InterPro" id="IPR025943">
    <property type="entry name" value="Sigma_54_int_dom_ATP-bd_2"/>
</dbReference>
<dbReference type="RefSeq" id="WP_013405264.1">
    <property type="nucleotide sequence ID" value="NC_014654.1"/>
</dbReference>
<dbReference type="InterPro" id="IPR003018">
    <property type="entry name" value="GAF"/>
</dbReference>
<dbReference type="InterPro" id="IPR002197">
    <property type="entry name" value="HTH_Fis"/>
</dbReference>
<keyword evidence="5" id="KW-0804">Transcription</keyword>
<dbReference type="SMART" id="SM00382">
    <property type="entry name" value="AAA"/>
    <property type="match status" value="1"/>
</dbReference>
<dbReference type="PROSITE" id="PS00675">
    <property type="entry name" value="SIGMA54_INTERACT_1"/>
    <property type="match status" value="1"/>
</dbReference>
<dbReference type="Gene3D" id="3.30.450.40">
    <property type="match status" value="1"/>
</dbReference>
<dbReference type="InterPro" id="IPR009057">
    <property type="entry name" value="Homeodomain-like_sf"/>
</dbReference>
<protein>
    <submittedName>
        <fullName evidence="7">Sigma54 specific transcriptional regulator, Fis family</fullName>
    </submittedName>
</protein>
<accession>E4RMV5</accession>
<dbReference type="STRING" id="656519.Halsa_0721"/>
<evidence type="ECO:0000256" key="2">
    <source>
        <dbReference type="ARBA" id="ARBA00022840"/>
    </source>
</evidence>
<dbReference type="Gene3D" id="1.10.8.60">
    <property type="match status" value="1"/>
</dbReference>
<dbReference type="Pfam" id="PF02954">
    <property type="entry name" value="HTH_8"/>
    <property type="match status" value="1"/>
</dbReference>
<proteinExistence type="predicted"/>
<dbReference type="eggNOG" id="COG3829">
    <property type="taxonomic scope" value="Bacteria"/>
</dbReference>
<dbReference type="SUPFAM" id="SSF46689">
    <property type="entry name" value="Homeodomain-like"/>
    <property type="match status" value="1"/>
</dbReference>
<dbReference type="EMBL" id="CP002304">
    <property type="protein sequence ID" value="ADQ14172.1"/>
    <property type="molecule type" value="Genomic_DNA"/>
</dbReference>
<evidence type="ECO:0000313" key="7">
    <source>
        <dbReference type="EMBL" id="ADQ14172.1"/>
    </source>
</evidence>
<feature type="domain" description="Sigma-54 factor interaction" evidence="6">
    <location>
        <begin position="240"/>
        <end position="470"/>
    </location>
</feature>
<dbReference type="GO" id="GO:0043565">
    <property type="term" value="F:sequence-specific DNA binding"/>
    <property type="evidence" value="ECO:0007669"/>
    <property type="project" value="InterPro"/>
</dbReference>
<dbReference type="PROSITE" id="PS50045">
    <property type="entry name" value="SIGMA54_INTERACT_4"/>
    <property type="match status" value="1"/>
</dbReference>
<sequence>MFVENTYYLEKISDAWEKLAISGDIEESIRDNIKESWNRCINDDNNKLNPITDKPTDVIIRGNKLKEIKEQNSKLIYYCLPKMKELYSLVKGSGYNVILADNKGCILKVIGDKSLAFSKKYDIIEGANWSEEVQGTNAVGTLIKNKTPVTIFSKEHLLKKNHDLVCTAVPIIDKFGYICGVLCMAANYKNIHPHTSALLKKVCEDINRELIVQSKDYSSLNNSLKNKQKEETADYNFSDIIYKSLKMKELMKAAKKVAFNDSTVLIHGETGTGKELLAQSIHNYSFRSNKPFVAVNCSAIPDDLFESEFFGYEEGAFTGGKKGGRVGKLEYADEGTVFLDEINNLTKVNQARLLRVIEEQKITSLGSNKSKNIDLRFIAASNKSLAKLVEENKFRKDLYYRLNVVNLNIPPLKERKIDILVLANYFLRKLGYKFNKGSLKIGREAKQIFLDYNWPGNVRELRNVIESALNLMDNSILKLEHIPNHIRKILNDKGNRILTFDEYEKKFIRDALVFFDGNITLTAKQLNIARNTLYRKLEKYNISGC</sequence>
<dbReference type="Gene3D" id="1.10.10.60">
    <property type="entry name" value="Homeodomain-like"/>
    <property type="match status" value="1"/>
</dbReference>
<dbReference type="Pfam" id="PF01590">
    <property type="entry name" value="GAF"/>
    <property type="match status" value="1"/>
</dbReference>
<evidence type="ECO:0000256" key="1">
    <source>
        <dbReference type="ARBA" id="ARBA00022741"/>
    </source>
</evidence>
<dbReference type="Proteomes" id="UP000007434">
    <property type="component" value="Chromosome"/>
</dbReference>
<dbReference type="PROSITE" id="PS00688">
    <property type="entry name" value="SIGMA54_INTERACT_3"/>
    <property type="match status" value="1"/>
</dbReference>
<evidence type="ECO:0000256" key="3">
    <source>
        <dbReference type="ARBA" id="ARBA00023015"/>
    </source>
</evidence>
<dbReference type="Pfam" id="PF25601">
    <property type="entry name" value="AAA_lid_14"/>
    <property type="match status" value="1"/>
</dbReference>
<dbReference type="KEGG" id="has:Halsa_0721"/>
<evidence type="ECO:0000259" key="6">
    <source>
        <dbReference type="PROSITE" id="PS50045"/>
    </source>
</evidence>
<dbReference type="PANTHER" id="PTHR32071:SF57">
    <property type="entry name" value="C4-DICARBOXYLATE TRANSPORT TRANSCRIPTIONAL REGULATORY PROTEIN DCTD"/>
    <property type="match status" value="1"/>
</dbReference>
<dbReference type="InterPro" id="IPR027417">
    <property type="entry name" value="P-loop_NTPase"/>
</dbReference>
<dbReference type="PROSITE" id="PS00676">
    <property type="entry name" value="SIGMA54_INTERACT_2"/>
    <property type="match status" value="1"/>
</dbReference>
<dbReference type="SUPFAM" id="SSF52540">
    <property type="entry name" value="P-loop containing nucleoside triphosphate hydrolases"/>
    <property type="match status" value="1"/>
</dbReference>
<dbReference type="Gene3D" id="3.40.50.300">
    <property type="entry name" value="P-loop containing nucleotide triphosphate hydrolases"/>
    <property type="match status" value="1"/>
</dbReference>
<dbReference type="FunFam" id="3.40.50.300:FF:000006">
    <property type="entry name" value="DNA-binding transcriptional regulator NtrC"/>
    <property type="match status" value="1"/>
</dbReference>
<dbReference type="HOGENOM" id="CLU_000445_8_12_9"/>
<evidence type="ECO:0000256" key="5">
    <source>
        <dbReference type="ARBA" id="ARBA00023163"/>
    </source>
</evidence>
<dbReference type="InterPro" id="IPR002078">
    <property type="entry name" value="Sigma_54_int"/>
</dbReference>
<dbReference type="AlphaFoldDB" id="E4RMV5"/>
<evidence type="ECO:0000313" key="8">
    <source>
        <dbReference type="Proteomes" id="UP000007434"/>
    </source>
</evidence>
<dbReference type="GO" id="GO:0005524">
    <property type="term" value="F:ATP binding"/>
    <property type="evidence" value="ECO:0007669"/>
    <property type="project" value="UniProtKB-KW"/>
</dbReference>
<dbReference type="InterPro" id="IPR058031">
    <property type="entry name" value="AAA_lid_NorR"/>
</dbReference>
<dbReference type="InterPro" id="IPR025662">
    <property type="entry name" value="Sigma_54_int_dom_ATP-bd_1"/>
</dbReference>
<dbReference type="InterPro" id="IPR003593">
    <property type="entry name" value="AAA+_ATPase"/>
</dbReference>
<dbReference type="GO" id="GO:0006355">
    <property type="term" value="P:regulation of DNA-templated transcription"/>
    <property type="evidence" value="ECO:0007669"/>
    <property type="project" value="InterPro"/>
</dbReference>
<name>E4RMV5_HALHG</name>